<protein>
    <submittedName>
        <fullName evidence="9">Exosortase</fullName>
    </submittedName>
</protein>
<name>W6TA02_9LACO</name>
<keyword evidence="3" id="KW-0645">Protease</keyword>
<dbReference type="STRING" id="1400520.LFAB_05800"/>
<feature type="transmembrane region" description="Helical" evidence="8">
    <location>
        <begin position="97"/>
        <end position="115"/>
    </location>
</feature>
<dbReference type="NCBIfam" id="TIGR04178">
    <property type="entry name" value="exo_archaeo"/>
    <property type="match status" value="1"/>
</dbReference>
<reference evidence="9 10" key="1">
    <citation type="journal article" date="2014" name="Genome Announc.">
        <title>Genome Sequence of Lactobacillus fabifermentans Strain T30PCM01, Isolated from Fermenting Grape Marc.</title>
        <authorList>
            <person name="Treu L."/>
            <person name="Vendramin V."/>
            <person name="Bovo B."/>
            <person name="Giacomini A."/>
            <person name="Corich V."/>
            <person name="Campanaro S."/>
        </authorList>
    </citation>
    <scope>NUCLEOTIDE SEQUENCE [LARGE SCALE GENOMIC DNA]</scope>
    <source>
        <strain evidence="9 10">T30PCM01</strain>
    </source>
</reference>
<evidence type="ECO:0000313" key="10">
    <source>
        <dbReference type="Proteomes" id="UP000019247"/>
    </source>
</evidence>
<keyword evidence="6 8" id="KW-1133">Transmembrane helix</keyword>
<dbReference type="GO" id="GO:0006508">
    <property type="term" value="P:proteolysis"/>
    <property type="evidence" value="ECO:0007669"/>
    <property type="project" value="UniProtKB-KW"/>
</dbReference>
<dbReference type="InterPro" id="IPR026392">
    <property type="entry name" value="Exo/Archaeosortase_dom"/>
</dbReference>
<dbReference type="OrthoDB" id="1915311at2"/>
<sequence>MNSLLLFGLLGWLYLVSILKRAHLTAFYFIAGSVGSFFILIALADPYWVWFMTHAVINVVKLLGETFGWCHVMTKYGIVYITNANNPVMMTIDYECSGIIESTAFLALVMFYPIYDRAAKVFYGWFGLIWIYLANVLRLMIVISLVHFGGAGWYYWAHSFIGRLVFYALVIILYYNVFTYSQLSKSLYIQIIKRGRAIVGGIRHLWKRGN</sequence>
<dbReference type="GO" id="GO:0005886">
    <property type="term" value="C:plasma membrane"/>
    <property type="evidence" value="ECO:0007669"/>
    <property type="project" value="UniProtKB-SubCell"/>
</dbReference>
<feature type="transmembrane region" description="Helical" evidence="8">
    <location>
        <begin position="27"/>
        <end position="50"/>
    </location>
</feature>
<dbReference type="HOGENOM" id="CLU_1364439_0_0_9"/>
<keyword evidence="4 8" id="KW-0812">Transmembrane</keyword>
<dbReference type="GO" id="GO:0008233">
    <property type="term" value="F:peptidase activity"/>
    <property type="evidence" value="ECO:0007669"/>
    <property type="project" value="UniProtKB-KW"/>
</dbReference>
<evidence type="ECO:0000313" key="9">
    <source>
        <dbReference type="EMBL" id="ETY74733.1"/>
    </source>
</evidence>
<gene>
    <name evidence="9" type="ORF">LFAB_05800</name>
</gene>
<dbReference type="Proteomes" id="UP000019247">
    <property type="component" value="Unassembled WGS sequence"/>
</dbReference>
<proteinExistence type="predicted"/>
<evidence type="ECO:0000256" key="3">
    <source>
        <dbReference type="ARBA" id="ARBA00022670"/>
    </source>
</evidence>
<keyword evidence="7 8" id="KW-0472">Membrane</keyword>
<evidence type="ECO:0000256" key="5">
    <source>
        <dbReference type="ARBA" id="ARBA00022801"/>
    </source>
</evidence>
<comment type="subcellular location">
    <subcellularLocation>
        <location evidence="1">Cell membrane</location>
        <topology evidence="1">Multi-pass membrane protein</topology>
    </subcellularLocation>
</comment>
<evidence type="ECO:0000256" key="1">
    <source>
        <dbReference type="ARBA" id="ARBA00004651"/>
    </source>
</evidence>
<evidence type="ECO:0000256" key="8">
    <source>
        <dbReference type="SAM" id="Phobius"/>
    </source>
</evidence>
<evidence type="ECO:0000256" key="4">
    <source>
        <dbReference type="ARBA" id="ARBA00022692"/>
    </source>
</evidence>
<feature type="transmembrane region" description="Helical" evidence="8">
    <location>
        <begin position="153"/>
        <end position="175"/>
    </location>
</feature>
<dbReference type="InterPro" id="IPR017541">
    <property type="entry name" value="Exosort-XrtG"/>
</dbReference>
<dbReference type="eggNOG" id="ENOG502ZNKB">
    <property type="taxonomic scope" value="Bacteria"/>
</dbReference>
<dbReference type="EMBL" id="AWWK01000026">
    <property type="protein sequence ID" value="ETY74733.1"/>
    <property type="molecule type" value="Genomic_DNA"/>
</dbReference>
<organism evidence="9 10">
    <name type="scientific">Lactiplantibacillus fabifermentans T30PCM01</name>
    <dbReference type="NCBI Taxonomy" id="1400520"/>
    <lineage>
        <taxon>Bacteria</taxon>
        <taxon>Bacillati</taxon>
        <taxon>Bacillota</taxon>
        <taxon>Bacilli</taxon>
        <taxon>Lactobacillales</taxon>
        <taxon>Lactobacillaceae</taxon>
        <taxon>Lactiplantibacillus</taxon>
    </lineage>
</organism>
<keyword evidence="5" id="KW-0378">Hydrolase</keyword>
<dbReference type="RefSeq" id="WP_033613758.1">
    <property type="nucleotide sequence ID" value="NZ_KK036479.1"/>
</dbReference>
<evidence type="ECO:0000256" key="2">
    <source>
        <dbReference type="ARBA" id="ARBA00022475"/>
    </source>
</evidence>
<evidence type="ECO:0000256" key="7">
    <source>
        <dbReference type="ARBA" id="ARBA00023136"/>
    </source>
</evidence>
<evidence type="ECO:0000256" key="6">
    <source>
        <dbReference type="ARBA" id="ARBA00022989"/>
    </source>
</evidence>
<comment type="caution">
    <text evidence="9">The sequence shown here is derived from an EMBL/GenBank/DDBJ whole genome shotgun (WGS) entry which is preliminary data.</text>
</comment>
<keyword evidence="2" id="KW-1003">Cell membrane</keyword>
<accession>W6TA02</accession>
<dbReference type="PATRIC" id="fig|1400520.3.peg.1131"/>
<dbReference type="NCBIfam" id="TIGR03110">
    <property type="entry name" value="exosort_Gpos"/>
    <property type="match status" value="1"/>
</dbReference>
<dbReference type="AlphaFoldDB" id="W6TA02"/>
<feature type="transmembrane region" description="Helical" evidence="8">
    <location>
        <begin position="122"/>
        <end position="147"/>
    </location>
</feature>